<protein>
    <recommendedName>
        <fullName evidence="6">Secreted protein</fullName>
    </recommendedName>
</protein>
<dbReference type="Proteomes" id="UP000253779">
    <property type="component" value="Chromosome"/>
</dbReference>
<evidence type="ECO:0000313" key="2">
    <source>
        <dbReference type="EMBL" id="AXI74235.1"/>
    </source>
</evidence>
<accession>A0AAD0Q8E3</accession>
<dbReference type="AlphaFoldDB" id="A0AAD0Q8E3"/>
<reference evidence="3" key="2">
    <citation type="submission" date="2022-07" db="EMBL/GenBank/DDBJ databases">
        <title>Genomic of Streptomyces cavourensis F2.</title>
        <authorList>
            <person name="Hu S."/>
            <person name="Liang W."/>
        </authorList>
    </citation>
    <scope>NUCLEOTIDE SEQUENCE</scope>
    <source>
        <strain evidence="3">F2</strain>
    </source>
</reference>
<evidence type="ECO:0000256" key="1">
    <source>
        <dbReference type="SAM" id="SignalP"/>
    </source>
</evidence>
<feature type="signal peptide" evidence="1">
    <location>
        <begin position="1"/>
        <end position="30"/>
    </location>
</feature>
<dbReference type="KEGG" id="scav:CVT27_25130"/>
<dbReference type="Proteomes" id="UP001058236">
    <property type="component" value="Chromosome"/>
</dbReference>
<keyword evidence="1" id="KW-0732">Signal</keyword>
<evidence type="ECO:0008006" key="6">
    <source>
        <dbReference type="Google" id="ProtNLM"/>
    </source>
</evidence>
<gene>
    <name evidence="2" type="ORF">DTW94_25365</name>
    <name evidence="3" type="ORF">NLU04_08905</name>
</gene>
<evidence type="ECO:0000313" key="4">
    <source>
        <dbReference type="Proteomes" id="UP000253779"/>
    </source>
</evidence>
<sequence>MKKHLRAGAVAGLSVALFGAMLAGPAPAVAAGKGKPKTETVKFNCKVRTLEDKHGITEFKGCKKNGKYQVSIRTKDTKLDGWPSRAWVDRRGIKVVGAVADGKGKWSPWMTTGWTTDAGPYVAHA</sequence>
<dbReference type="EMBL" id="CP101397">
    <property type="protein sequence ID" value="UTR78565.1"/>
    <property type="molecule type" value="Genomic_DNA"/>
</dbReference>
<evidence type="ECO:0000313" key="5">
    <source>
        <dbReference type="Proteomes" id="UP001058236"/>
    </source>
</evidence>
<keyword evidence="5" id="KW-1185">Reference proteome</keyword>
<reference evidence="2 4" key="1">
    <citation type="submission" date="2018-07" db="EMBL/GenBank/DDBJ databases">
        <title>Complete genome sequence of soil actinomycete Streptomyces cavourensis tj430.</title>
        <authorList>
            <person name="Wang P."/>
            <person name="Huang Y."/>
        </authorList>
    </citation>
    <scope>NUCLEOTIDE SEQUENCE [LARGE SCALE GENOMIC DNA]</scope>
    <source>
        <strain evidence="2 4">TJ430</strain>
    </source>
</reference>
<dbReference type="RefSeq" id="WP_114932964.1">
    <property type="nucleotide sequence ID" value="NZ_BMSP01000028.1"/>
</dbReference>
<organism evidence="2 4">
    <name type="scientific">Streptomyces cavourensis</name>
    <dbReference type="NCBI Taxonomy" id="67258"/>
    <lineage>
        <taxon>Bacteria</taxon>
        <taxon>Bacillati</taxon>
        <taxon>Actinomycetota</taxon>
        <taxon>Actinomycetes</taxon>
        <taxon>Kitasatosporales</taxon>
        <taxon>Streptomycetaceae</taxon>
        <taxon>Streptomyces</taxon>
    </lineage>
</organism>
<name>A0AAD0Q8E3_9ACTN</name>
<dbReference type="GeneID" id="97761251"/>
<feature type="chain" id="PRO_5042035114" description="Secreted protein" evidence="1">
    <location>
        <begin position="31"/>
        <end position="125"/>
    </location>
</feature>
<proteinExistence type="predicted"/>
<dbReference type="EMBL" id="CP030930">
    <property type="protein sequence ID" value="AXI74235.1"/>
    <property type="molecule type" value="Genomic_DNA"/>
</dbReference>
<evidence type="ECO:0000313" key="3">
    <source>
        <dbReference type="EMBL" id="UTR78565.1"/>
    </source>
</evidence>